<dbReference type="GO" id="GO:0016651">
    <property type="term" value="F:oxidoreductase activity, acting on NAD(P)H"/>
    <property type="evidence" value="ECO:0007669"/>
    <property type="project" value="TreeGrafter"/>
</dbReference>
<keyword evidence="2" id="KW-0560">Oxidoreductase</keyword>
<keyword evidence="1" id="KW-0521">NADP</keyword>
<dbReference type="GO" id="GO:0070402">
    <property type="term" value="F:NADPH binding"/>
    <property type="evidence" value="ECO:0007669"/>
    <property type="project" value="TreeGrafter"/>
</dbReference>
<dbReference type="PANTHER" id="PTHR48106:SF18">
    <property type="entry name" value="QUINONE OXIDOREDUCTASE PIG3"/>
    <property type="match status" value="1"/>
</dbReference>
<dbReference type="EMBL" id="RAZT01000012">
    <property type="protein sequence ID" value="RKN29260.1"/>
    <property type="molecule type" value="Genomic_DNA"/>
</dbReference>
<dbReference type="InterPro" id="IPR011032">
    <property type="entry name" value="GroES-like_sf"/>
</dbReference>
<dbReference type="Pfam" id="PF08240">
    <property type="entry name" value="ADH_N"/>
    <property type="match status" value="1"/>
</dbReference>
<protein>
    <submittedName>
        <fullName evidence="5">NADP-dependent oxidoreductase</fullName>
    </submittedName>
</protein>
<organism evidence="5 7">
    <name type="scientific">Micromonospora musae</name>
    <dbReference type="NCBI Taxonomy" id="1894970"/>
    <lineage>
        <taxon>Bacteria</taxon>
        <taxon>Bacillati</taxon>
        <taxon>Actinomycetota</taxon>
        <taxon>Actinomycetes</taxon>
        <taxon>Micromonosporales</taxon>
        <taxon>Micromonosporaceae</taxon>
        <taxon>Micromonospora</taxon>
    </lineage>
</organism>
<dbReference type="AlphaFoldDB" id="A0A3A9XV01"/>
<dbReference type="Proteomes" id="UP000275865">
    <property type="component" value="Unassembled WGS sequence"/>
</dbReference>
<dbReference type="PANTHER" id="PTHR48106">
    <property type="entry name" value="QUINONE OXIDOREDUCTASE PIG3-RELATED"/>
    <property type="match status" value="1"/>
</dbReference>
<dbReference type="InterPro" id="IPR036291">
    <property type="entry name" value="NAD(P)-bd_dom_sf"/>
</dbReference>
<dbReference type="SUPFAM" id="SSF50129">
    <property type="entry name" value="GroES-like"/>
    <property type="match status" value="1"/>
</dbReference>
<comment type="caution">
    <text evidence="5">The sequence shown here is derived from an EMBL/GenBank/DDBJ whole genome shotgun (WGS) entry which is preliminary data.</text>
</comment>
<evidence type="ECO:0000256" key="1">
    <source>
        <dbReference type="ARBA" id="ARBA00022857"/>
    </source>
</evidence>
<accession>A0A3A9XV01</accession>
<dbReference type="Gene3D" id="3.90.180.10">
    <property type="entry name" value="Medium-chain alcohol dehydrogenases, catalytic domain"/>
    <property type="match status" value="1"/>
</dbReference>
<evidence type="ECO:0000313" key="6">
    <source>
        <dbReference type="Proteomes" id="UP000271548"/>
    </source>
</evidence>
<dbReference type="Proteomes" id="UP000271548">
    <property type="component" value="Unassembled WGS sequence"/>
</dbReference>
<evidence type="ECO:0000313" key="5">
    <source>
        <dbReference type="EMBL" id="RKN29260.1"/>
    </source>
</evidence>
<dbReference type="Pfam" id="PF13602">
    <property type="entry name" value="ADH_zinc_N_2"/>
    <property type="match status" value="1"/>
</dbReference>
<reference evidence="6 7" key="1">
    <citation type="submission" date="2018-09" db="EMBL/GenBank/DDBJ databases">
        <title>Micromonospora sp. nov. MS1-9, isolated from a root of Musa sp.</title>
        <authorList>
            <person name="Kuncharoen N."/>
            <person name="Kudo T."/>
            <person name="Ohkuma M."/>
            <person name="Yuki M."/>
            <person name="Tanasupawat S."/>
        </authorList>
    </citation>
    <scope>NUCLEOTIDE SEQUENCE [LARGE SCALE GENOMIC DNA]</scope>
    <source>
        <strain evidence="5 7">MS1-9</strain>
        <strain evidence="4 6">NGC1-4</strain>
    </source>
</reference>
<dbReference type="Gene3D" id="3.40.50.720">
    <property type="entry name" value="NAD(P)-binding Rossmann-like Domain"/>
    <property type="match status" value="1"/>
</dbReference>
<dbReference type="InterPro" id="IPR013154">
    <property type="entry name" value="ADH-like_N"/>
</dbReference>
<dbReference type="CDD" id="cd05289">
    <property type="entry name" value="MDR_like_2"/>
    <property type="match status" value="1"/>
</dbReference>
<dbReference type="SMART" id="SM00829">
    <property type="entry name" value="PKS_ER"/>
    <property type="match status" value="1"/>
</dbReference>
<gene>
    <name evidence="5" type="ORF">D7044_24040</name>
    <name evidence="4" type="ORF">D7147_32020</name>
</gene>
<dbReference type="EMBL" id="RAZS01000023">
    <property type="protein sequence ID" value="RKN13166.1"/>
    <property type="molecule type" value="Genomic_DNA"/>
</dbReference>
<name>A0A3A9XV01_9ACTN</name>
<dbReference type="SUPFAM" id="SSF51735">
    <property type="entry name" value="NAD(P)-binding Rossmann-fold domains"/>
    <property type="match status" value="1"/>
</dbReference>
<keyword evidence="6" id="KW-1185">Reference proteome</keyword>
<feature type="domain" description="Enoyl reductase (ER)" evidence="3">
    <location>
        <begin position="10"/>
        <end position="325"/>
    </location>
</feature>
<dbReference type="InterPro" id="IPR020843">
    <property type="entry name" value="ER"/>
</dbReference>
<evidence type="ECO:0000313" key="7">
    <source>
        <dbReference type="Proteomes" id="UP000275865"/>
    </source>
</evidence>
<sequence>MRAVGLYKFGGPEVLQAIELPDPHAGPGEIRVHVRAAAVNPSDTLLRSGAHAPALAGVPGPYVPGMDVAGVVDEIGPGTETDLSIGDPVMAMLLPVTPAPDGSLQNSGGGYAEYVVRPANWIVRAPAGTSHEAAATLPMNALTAMLALDQLNLAPGSTLAVVGAAGALGSYLIQMARQAGLIVIGDAAPADEALVRESGAIDIVARGSDVAGRLRARYPDGVDAVADVALFGSRLFDAIRDGGTLVRFRQSDEPGGYQADSTRGITVRTPFVPEYAGRADKLDEIRRLAESGVLIPRVAKTLPAAEAHDAHRLFAAGGVRGRLVLTF</sequence>
<dbReference type="OrthoDB" id="5195079at2"/>
<proteinExistence type="predicted"/>
<evidence type="ECO:0000256" key="2">
    <source>
        <dbReference type="ARBA" id="ARBA00023002"/>
    </source>
</evidence>
<evidence type="ECO:0000259" key="3">
    <source>
        <dbReference type="SMART" id="SM00829"/>
    </source>
</evidence>
<evidence type="ECO:0000313" key="4">
    <source>
        <dbReference type="EMBL" id="RKN13166.1"/>
    </source>
</evidence>